<dbReference type="EMBL" id="OB794058">
    <property type="protein sequence ID" value="CAD7429388.1"/>
    <property type="molecule type" value="Genomic_DNA"/>
</dbReference>
<reference evidence="2" key="1">
    <citation type="submission" date="2020-11" db="EMBL/GenBank/DDBJ databases">
        <authorList>
            <person name="Tran Van P."/>
        </authorList>
    </citation>
    <scope>NUCLEOTIDE SEQUENCE</scope>
</reference>
<organism evidence="2">
    <name type="scientific">Timema monikensis</name>
    <dbReference type="NCBI Taxonomy" id="170555"/>
    <lineage>
        <taxon>Eukaryota</taxon>
        <taxon>Metazoa</taxon>
        <taxon>Ecdysozoa</taxon>
        <taxon>Arthropoda</taxon>
        <taxon>Hexapoda</taxon>
        <taxon>Insecta</taxon>
        <taxon>Pterygota</taxon>
        <taxon>Neoptera</taxon>
        <taxon>Polyneoptera</taxon>
        <taxon>Phasmatodea</taxon>
        <taxon>Timematodea</taxon>
        <taxon>Timematoidea</taxon>
        <taxon>Timematidae</taxon>
        <taxon>Timema</taxon>
    </lineage>
</organism>
<proteinExistence type="predicted"/>
<name>A0A7R9HNH9_9NEOP</name>
<feature type="compositionally biased region" description="Polar residues" evidence="1">
    <location>
        <begin position="18"/>
        <end position="44"/>
    </location>
</feature>
<protein>
    <submittedName>
        <fullName evidence="2">Uncharacterized protein</fullName>
    </submittedName>
</protein>
<evidence type="ECO:0000256" key="1">
    <source>
        <dbReference type="SAM" id="MobiDB-lite"/>
    </source>
</evidence>
<sequence length="313" mass="34475">MSLNTYSIHRSLLCGEEVTQTPQPSSTKSGGNLQTSRHPTTSARSRLLGTPRMKPLSFTRRLAQVLDVCVCWSSKLSCLICWGIFDENRALPACDVADLNPGHLAKRTNVLPQSYPGFVLCNNPEHRKNPGKLGAMEFLTRREMTYNSVACMLFATKVAQSIAQSTPIEVVYTVWEPWRIVIPLLPVNGWFPPSLGHGLLLIPPPLVLPALEEEDISTPGPTEPVEFNATENEEQHVIINLSIGQESHHPIEEPLPEARYDDSRTTLRSFSASVSCLLGVSRACDWLLATLPVGLDLRVSTGERQNPVTCSAV</sequence>
<accession>A0A7R9HNH9</accession>
<gene>
    <name evidence="2" type="ORF">TMSB3V08_LOCUS6166</name>
</gene>
<evidence type="ECO:0000313" key="2">
    <source>
        <dbReference type="EMBL" id="CAD7429388.1"/>
    </source>
</evidence>
<feature type="region of interest" description="Disordered" evidence="1">
    <location>
        <begin position="17"/>
        <end position="46"/>
    </location>
</feature>
<dbReference type="AlphaFoldDB" id="A0A7R9HNH9"/>